<dbReference type="AlphaFoldDB" id="A0A5R9JCU4"/>
<dbReference type="PROSITE" id="PS00211">
    <property type="entry name" value="ABC_TRANSPORTER_1"/>
    <property type="match status" value="1"/>
</dbReference>
<dbReference type="InterPro" id="IPR017871">
    <property type="entry name" value="ABC_transporter-like_CS"/>
</dbReference>
<dbReference type="OrthoDB" id="9767950at2"/>
<evidence type="ECO:0000313" key="8">
    <source>
        <dbReference type="Proteomes" id="UP000305654"/>
    </source>
</evidence>
<dbReference type="FunFam" id="3.40.50.300:FF:000016">
    <property type="entry name" value="Oligopeptide ABC transporter ATP-binding component"/>
    <property type="match status" value="1"/>
</dbReference>
<keyword evidence="5 7" id="KW-0067">ATP-binding</keyword>
<gene>
    <name evidence="7" type="ORF">FE263_05310</name>
</gene>
<dbReference type="SUPFAM" id="SSF52540">
    <property type="entry name" value="P-loop containing nucleoside triphosphate hydrolases"/>
    <property type="match status" value="1"/>
</dbReference>
<comment type="caution">
    <text evidence="7">The sequence shown here is derived from an EMBL/GenBank/DDBJ whole genome shotgun (WGS) entry which is preliminary data.</text>
</comment>
<comment type="subcellular location">
    <subcellularLocation>
        <location evidence="1">Cell inner membrane</location>
        <topology evidence="1">Peripheral membrane protein</topology>
    </subcellularLocation>
</comment>
<keyword evidence="8" id="KW-1185">Reference proteome</keyword>
<organism evidence="7 8">
    <name type="scientific">Lichenicoccus roseus</name>
    <dbReference type="NCBI Taxonomy" id="2683649"/>
    <lineage>
        <taxon>Bacteria</taxon>
        <taxon>Pseudomonadati</taxon>
        <taxon>Pseudomonadota</taxon>
        <taxon>Alphaproteobacteria</taxon>
        <taxon>Acetobacterales</taxon>
        <taxon>Acetobacteraceae</taxon>
        <taxon>Lichenicoccus</taxon>
    </lineage>
</organism>
<evidence type="ECO:0000256" key="3">
    <source>
        <dbReference type="ARBA" id="ARBA00022448"/>
    </source>
</evidence>
<evidence type="ECO:0000256" key="4">
    <source>
        <dbReference type="ARBA" id="ARBA00022741"/>
    </source>
</evidence>
<dbReference type="NCBIfam" id="TIGR01727">
    <property type="entry name" value="oligo_HPY"/>
    <property type="match status" value="1"/>
</dbReference>
<proteinExistence type="inferred from homology"/>
<dbReference type="GO" id="GO:0015833">
    <property type="term" value="P:peptide transport"/>
    <property type="evidence" value="ECO:0007669"/>
    <property type="project" value="InterPro"/>
</dbReference>
<protein>
    <submittedName>
        <fullName evidence="7">ABC transporter ATP-binding protein</fullName>
    </submittedName>
</protein>
<evidence type="ECO:0000256" key="1">
    <source>
        <dbReference type="ARBA" id="ARBA00004417"/>
    </source>
</evidence>
<keyword evidence="3" id="KW-0813">Transport</keyword>
<evidence type="ECO:0000256" key="5">
    <source>
        <dbReference type="ARBA" id="ARBA00022840"/>
    </source>
</evidence>
<dbReference type="GO" id="GO:0055085">
    <property type="term" value="P:transmembrane transport"/>
    <property type="evidence" value="ECO:0007669"/>
    <property type="project" value="UniProtKB-ARBA"/>
</dbReference>
<sequence>MTGAAPLAEMAGVSVRYRRAGRLSHGLIAIDLQLAANATVAVVGESGCGKSTLGRVLLHLQQPSEGAVRFRGEDLTLLKRAELRRRRRAMQMIFQDPFASLNARMTIGETLAEPLVVHGLARWRDARPRVAAMLERVGLEPGVAARYPHEFSGGQRQRIAIARAVIAEPELVVADEPLSALDMTVQGQIVSLLASLQETLSLTYLFISHDLPLVREFAGRVVVMIAGRIVEDGPPDAVFATPAHPYTKLLVSCVPVPDPAQERARQAAAGNTSTIAAAEAPDHAACPFRSRCPHAMPICATMPPFRHVAPDRQAACWLHESS</sequence>
<name>A0A5R9JCU4_9PROT</name>
<dbReference type="InterPro" id="IPR013563">
    <property type="entry name" value="Oligopep_ABC_C"/>
</dbReference>
<accession>A0A5R9JCU4</accession>
<evidence type="ECO:0000259" key="6">
    <source>
        <dbReference type="PROSITE" id="PS50893"/>
    </source>
</evidence>
<dbReference type="InterPro" id="IPR003439">
    <property type="entry name" value="ABC_transporter-like_ATP-bd"/>
</dbReference>
<reference evidence="7 8" key="1">
    <citation type="submission" date="2019-05" db="EMBL/GenBank/DDBJ databases">
        <authorList>
            <person name="Pankratov T."/>
            <person name="Grouzdev D."/>
        </authorList>
    </citation>
    <scope>NUCLEOTIDE SEQUENCE [LARGE SCALE GENOMIC DNA]</scope>
    <source>
        <strain evidence="7 8">KEBCLARHB70R</strain>
    </source>
</reference>
<dbReference type="CDD" id="cd03257">
    <property type="entry name" value="ABC_NikE_OppD_transporters"/>
    <property type="match status" value="1"/>
</dbReference>
<dbReference type="InterPro" id="IPR027417">
    <property type="entry name" value="P-loop_NTPase"/>
</dbReference>
<dbReference type="RefSeq" id="WP_138324832.1">
    <property type="nucleotide sequence ID" value="NZ_VCDI01000001.1"/>
</dbReference>
<keyword evidence="4" id="KW-0547">Nucleotide-binding</keyword>
<comment type="similarity">
    <text evidence="2">Belongs to the ABC transporter superfamily.</text>
</comment>
<dbReference type="GO" id="GO:0005524">
    <property type="term" value="F:ATP binding"/>
    <property type="evidence" value="ECO:0007669"/>
    <property type="project" value="UniProtKB-KW"/>
</dbReference>
<dbReference type="Proteomes" id="UP000305654">
    <property type="component" value="Unassembled WGS sequence"/>
</dbReference>
<dbReference type="Pfam" id="PF08352">
    <property type="entry name" value="oligo_HPY"/>
    <property type="match status" value="1"/>
</dbReference>
<dbReference type="Gene3D" id="3.40.50.300">
    <property type="entry name" value="P-loop containing nucleotide triphosphate hydrolases"/>
    <property type="match status" value="1"/>
</dbReference>
<evidence type="ECO:0000313" key="7">
    <source>
        <dbReference type="EMBL" id="TLU74583.1"/>
    </source>
</evidence>
<dbReference type="InterPro" id="IPR003593">
    <property type="entry name" value="AAA+_ATPase"/>
</dbReference>
<dbReference type="InterPro" id="IPR050319">
    <property type="entry name" value="ABC_transp_ATP-bind"/>
</dbReference>
<feature type="domain" description="ABC transporter" evidence="6">
    <location>
        <begin position="10"/>
        <end position="251"/>
    </location>
</feature>
<dbReference type="PANTHER" id="PTHR43776">
    <property type="entry name" value="TRANSPORT ATP-BINDING PROTEIN"/>
    <property type="match status" value="1"/>
</dbReference>
<dbReference type="Pfam" id="PF00005">
    <property type="entry name" value="ABC_tran"/>
    <property type="match status" value="1"/>
</dbReference>
<dbReference type="PANTHER" id="PTHR43776:SF7">
    <property type="entry name" value="D,D-DIPEPTIDE TRANSPORT ATP-BINDING PROTEIN DDPF-RELATED"/>
    <property type="match status" value="1"/>
</dbReference>
<dbReference type="GO" id="GO:0005886">
    <property type="term" value="C:plasma membrane"/>
    <property type="evidence" value="ECO:0007669"/>
    <property type="project" value="UniProtKB-SubCell"/>
</dbReference>
<dbReference type="GO" id="GO:0016887">
    <property type="term" value="F:ATP hydrolysis activity"/>
    <property type="evidence" value="ECO:0007669"/>
    <property type="project" value="InterPro"/>
</dbReference>
<evidence type="ECO:0000256" key="2">
    <source>
        <dbReference type="ARBA" id="ARBA00005417"/>
    </source>
</evidence>
<dbReference type="PROSITE" id="PS50893">
    <property type="entry name" value="ABC_TRANSPORTER_2"/>
    <property type="match status" value="1"/>
</dbReference>
<dbReference type="SMART" id="SM00382">
    <property type="entry name" value="AAA"/>
    <property type="match status" value="1"/>
</dbReference>
<dbReference type="EMBL" id="VCDI01000001">
    <property type="protein sequence ID" value="TLU74583.1"/>
    <property type="molecule type" value="Genomic_DNA"/>
</dbReference>